<dbReference type="GO" id="GO:0004612">
    <property type="term" value="F:phosphoenolpyruvate carboxykinase (ATP) activity"/>
    <property type="evidence" value="ECO:0007669"/>
    <property type="project" value="UniProtKB-EC"/>
</dbReference>
<organism evidence="8 9">
    <name type="scientific">Acorus gramineus</name>
    <name type="common">Dwarf sweet flag</name>
    <dbReference type="NCBI Taxonomy" id="55184"/>
    <lineage>
        <taxon>Eukaryota</taxon>
        <taxon>Viridiplantae</taxon>
        <taxon>Streptophyta</taxon>
        <taxon>Embryophyta</taxon>
        <taxon>Tracheophyta</taxon>
        <taxon>Spermatophyta</taxon>
        <taxon>Magnoliopsida</taxon>
        <taxon>Liliopsida</taxon>
        <taxon>Acoraceae</taxon>
        <taxon>Acorus</taxon>
    </lineage>
</organism>
<evidence type="ECO:0000256" key="6">
    <source>
        <dbReference type="ARBA" id="ARBA00023239"/>
    </source>
</evidence>
<gene>
    <name evidence="8" type="ORF">QJS04_geneDACA008846</name>
</gene>
<comment type="caution">
    <text evidence="8">The sequence shown here is derived from an EMBL/GenBank/DDBJ whole genome shotgun (WGS) entry which is preliminary data.</text>
</comment>
<dbReference type="SUPFAM" id="SSF68923">
    <property type="entry name" value="PEP carboxykinase N-terminal domain"/>
    <property type="match status" value="1"/>
</dbReference>
<proteinExistence type="inferred from homology"/>
<keyword evidence="6" id="KW-0456">Lyase</keyword>
<dbReference type="AlphaFoldDB" id="A0AAV9ADL3"/>
<evidence type="ECO:0000256" key="2">
    <source>
        <dbReference type="ARBA" id="ARBA00006052"/>
    </source>
</evidence>
<sequence>MNLITQSRYVRVVKETDLKSVGLRPRREGPGVSYGLNWALARRGVIVKDKAFHNLKISELQQNGESTTERISGLPILVKGKVSSGASEISKSQYNKLLKQVTSHISSISNVFVQDGIIGSSPKCDAKVRIISDSPSAVLPFSNVLSRTSTRAVSHDSCPLTVYVSTSISQSAGETVGLGTKASKGFLAVDIEDYSLILCGKAFADASGTKDALAAVAAPLIVARGGIPLSARLLSFGDSVILFFAPENTIQSCSELRDIMVSTDAGVVLSSNGVAPFFRSKDSGAPNLLKWPVSVIFASADSCGALPPVSKLSPGQAAYHFLAGYHDGKFLPAYSKGPSPSDPLELAKALFSELKDREVQSFLLNVNEGGKHLAGKDLVKLIKSTLSKSLPVTTPDDATKSKVEDLKGKYKSFMSGKYQELPEEFSF</sequence>
<dbReference type="FunFam" id="3.40.449.10:FF:000008">
    <property type="entry name" value="D111/G-patch domain-containing protein"/>
    <property type="match status" value="1"/>
</dbReference>
<evidence type="ECO:0000313" key="8">
    <source>
        <dbReference type="EMBL" id="KAK1262438.1"/>
    </source>
</evidence>
<evidence type="ECO:0000313" key="9">
    <source>
        <dbReference type="Proteomes" id="UP001179952"/>
    </source>
</evidence>
<dbReference type="InterPro" id="IPR013035">
    <property type="entry name" value="PEP_carboxykinase_C"/>
</dbReference>
<dbReference type="Gene3D" id="3.40.449.10">
    <property type="entry name" value="Phosphoenolpyruvate Carboxykinase, domain 1"/>
    <property type="match status" value="1"/>
</dbReference>
<dbReference type="EC" id="4.1.1.49" evidence="3"/>
<evidence type="ECO:0000256" key="1">
    <source>
        <dbReference type="ARBA" id="ARBA00004742"/>
    </source>
</evidence>
<dbReference type="SUPFAM" id="SSF53795">
    <property type="entry name" value="PEP carboxykinase-like"/>
    <property type="match status" value="1"/>
</dbReference>
<dbReference type="GO" id="GO:0006094">
    <property type="term" value="P:gluconeogenesis"/>
    <property type="evidence" value="ECO:0007669"/>
    <property type="project" value="InterPro"/>
</dbReference>
<dbReference type="PANTHER" id="PTHR30031">
    <property type="entry name" value="PHOSPHOENOLPYRUVATE CARBOXYKINASE ATP"/>
    <property type="match status" value="1"/>
</dbReference>
<evidence type="ECO:0000256" key="4">
    <source>
        <dbReference type="ARBA" id="ARBA00022741"/>
    </source>
</evidence>
<reference evidence="8" key="1">
    <citation type="journal article" date="2023" name="Nat. Commun.">
        <title>Diploid and tetraploid genomes of Acorus and the evolution of monocots.</title>
        <authorList>
            <person name="Ma L."/>
            <person name="Liu K.W."/>
            <person name="Li Z."/>
            <person name="Hsiao Y.Y."/>
            <person name="Qi Y."/>
            <person name="Fu T."/>
            <person name="Tang G.D."/>
            <person name="Zhang D."/>
            <person name="Sun W.H."/>
            <person name="Liu D.K."/>
            <person name="Li Y."/>
            <person name="Chen G.Z."/>
            <person name="Liu X.D."/>
            <person name="Liao X.Y."/>
            <person name="Jiang Y.T."/>
            <person name="Yu X."/>
            <person name="Hao Y."/>
            <person name="Huang J."/>
            <person name="Zhao X.W."/>
            <person name="Ke S."/>
            <person name="Chen Y.Y."/>
            <person name="Wu W.L."/>
            <person name="Hsu J.L."/>
            <person name="Lin Y.F."/>
            <person name="Huang M.D."/>
            <person name="Li C.Y."/>
            <person name="Huang L."/>
            <person name="Wang Z.W."/>
            <person name="Zhao X."/>
            <person name="Zhong W.Y."/>
            <person name="Peng D.H."/>
            <person name="Ahmad S."/>
            <person name="Lan S."/>
            <person name="Zhang J.S."/>
            <person name="Tsai W.C."/>
            <person name="Van de Peer Y."/>
            <person name="Liu Z.J."/>
        </authorList>
    </citation>
    <scope>NUCLEOTIDE SEQUENCE</scope>
    <source>
        <strain evidence="8">SCP</strain>
    </source>
</reference>
<name>A0AAV9ADL3_ACOGR</name>
<comment type="catalytic activity">
    <reaction evidence="7">
        <text>oxaloacetate + ATP = phosphoenolpyruvate + ADP + CO2</text>
        <dbReference type="Rhea" id="RHEA:18617"/>
        <dbReference type="ChEBI" id="CHEBI:16452"/>
        <dbReference type="ChEBI" id="CHEBI:16526"/>
        <dbReference type="ChEBI" id="CHEBI:30616"/>
        <dbReference type="ChEBI" id="CHEBI:58702"/>
        <dbReference type="ChEBI" id="CHEBI:456216"/>
        <dbReference type="EC" id="4.1.1.49"/>
    </reaction>
</comment>
<dbReference type="Gene3D" id="3.90.228.20">
    <property type="match status" value="1"/>
</dbReference>
<dbReference type="GO" id="GO:0005524">
    <property type="term" value="F:ATP binding"/>
    <property type="evidence" value="ECO:0007669"/>
    <property type="project" value="UniProtKB-KW"/>
</dbReference>
<evidence type="ECO:0000256" key="5">
    <source>
        <dbReference type="ARBA" id="ARBA00022840"/>
    </source>
</evidence>
<accession>A0AAV9ADL3</accession>
<dbReference type="EMBL" id="JAUJYN010000010">
    <property type="protein sequence ID" value="KAK1262438.1"/>
    <property type="molecule type" value="Genomic_DNA"/>
</dbReference>
<keyword evidence="9" id="KW-1185">Reference proteome</keyword>
<dbReference type="GO" id="GO:0005829">
    <property type="term" value="C:cytosol"/>
    <property type="evidence" value="ECO:0007669"/>
    <property type="project" value="TreeGrafter"/>
</dbReference>
<evidence type="ECO:0000256" key="3">
    <source>
        <dbReference type="ARBA" id="ARBA00012363"/>
    </source>
</evidence>
<dbReference type="Proteomes" id="UP001179952">
    <property type="component" value="Unassembled WGS sequence"/>
</dbReference>
<keyword evidence="5" id="KW-0067">ATP-binding</keyword>
<dbReference type="InterPro" id="IPR008210">
    <property type="entry name" value="PEP_carboxykinase_N"/>
</dbReference>
<evidence type="ECO:0000256" key="7">
    <source>
        <dbReference type="ARBA" id="ARBA00047371"/>
    </source>
</evidence>
<keyword evidence="4" id="KW-0547">Nucleotide-binding</keyword>
<dbReference type="PANTHER" id="PTHR30031:SF2">
    <property type="entry name" value="PHOSPHOENOLPYRUVATE CARBOXYKINASE (ATP)"/>
    <property type="match status" value="1"/>
</dbReference>
<comment type="pathway">
    <text evidence="1">Carbohydrate biosynthesis; gluconeogenesis.</text>
</comment>
<protein>
    <recommendedName>
        <fullName evidence="3">phosphoenolpyruvate carboxykinase (ATP)</fullName>
        <ecNumber evidence="3">4.1.1.49</ecNumber>
    </recommendedName>
</protein>
<dbReference type="InterPro" id="IPR001272">
    <property type="entry name" value="PEP_carboxykinase_ATP"/>
</dbReference>
<comment type="similarity">
    <text evidence="2">Belongs to the phosphoenolpyruvate carboxykinase (ATP) family.</text>
</comment>
<reference evidence="8" key="2">
    <citation type="submission" date="2023-06" db="EMBL/GenBank/DDBJ databases">
        <authorList>
            <person name="Ma L."/>
            <person name="Liu K.-W."/>
            <person name="Li Z."/>
            <person name="Hsiao Y.-Y."/>
            <person name="Qi Y."/>
            <person name="Fu T."/>
            <person name="Tang G."/>
            <person name="Zhang D."/>
            <person name="Sun W.-H."/>
            <person name="Liu D.-K."/>
            <person name="Li Y."/>
            <person name="Chen G.-Z."/>
            <person name="Liu X.-D."/>
            <person name="Liao X.-Y."/>
            <person name="Jiang Y.-T."/>
            <person name="Yu X."/>
            <person name="Hao Y."/>
            <person name="Huang J."/>
            <person name="Zhao X.-W."/>
            <person name="Ke S."/>
            <person name="Chen Y.-Y."/>
            <person name="Wu W.-L."/>
            <person name="Hsu J.-L."/>
            <person name="Lin Y.-F."/>
            <person name="Huang M.-D."/>
            <person name="Li C.-Y."/>
            <person name="Huang L."/>
            <person name="Wang Z.-W."/>
            <person name="Zhao X."/>
            <person name="Zhong W.-Y."/>
            <person name="Peng D.-H."/>
            <person name="Ahmad S."/>
            <person name="Lan S."/>
            <person name="Zhang J.-S."/>
            <person name="Tsai W.-C."/>
            <person name="Van De Peer Y."/>
            <person name="Liu Z.-J."/>
        </authorList>
    </citation>
    <scope>NUCLEOTIDE SEQUENCE</scope>
    <source>
        <strain evidence="8">SCP</strain>
        <tissue evidence="8">Leaves</tissue>
    </source>
</reference>
<dbReference type="Pfam" id="PF01293">
    <property type="entry name" value="PEPCK_ATP"/>
    <property type="match status" value="2"/>
</dbReference>